<accession>A0A9W8TL08</accession>
<reference evidence="4" key="1">
    <citation type="submission" date="2022-07" db="EMBL/GenBank/DDBJ databases">
        <title>Genome Sequence of Xylaria arbuscula.</title>
        <authorList>
            <person name="Buettner E."/>
        </authorList>
    </citation>
    <scope>NUCLEOTIDE SEQUENCE</scope>
    <source>
        <strain evidence="4">VT107</strain>
    </source>
</reference>
<feature type="region of interest" description="Disordered" evidence="2">
    <location>
        <begin position="83"/>
        <end position="102"/>
    </location>
</feature>
<keyword evidence="5" id="KW-1185">Reference proteome</keyword>
<name>A0A9W8TL08_9PEZI</name>
<sequence length="205" mass="23083">MSPSTLPPTFTPGTVAMIHKVLREKDEQGYMIGGKLEYSSLGFFLSVLTDALRDPGQCLDLETIRTEVLRALRANKIYSIHSGSPWTGHRQNKDKDNNKEETLDERERMVATLLAIRKFHNAIYSRSKAMTKAIAEQHGGIFKYPSLRDIMIKFGDAVDTASAQNLMEQMAAVHAAQMSNVLVDVETLFTKPEEILDELITYYSK</sequence>
<protein>
    <recommendedName>
        <fullName evidence="3">N-terminal Ras-GEF domain-containing protein</fullName>
    </recommendedName>
</protein>
<comment type="caution">
    <text evidence="4">The sequence shown here is derived from an EMBL/GenBank/DDBJ whole genome shotgun (WGS) entry which is preliminary data.</text>
</comment>
<evidence type="ECO:0000256" key="1">
    <source>
        <dbReference type="PROSITE-ProRule" id="PRU00135"/>
    </source>
</evidence>
<dbReference type="InterPro" id="IPR000651">
    <property type="entry name" value="Ras-like_Gua-exchang_fac_N"/>
</dbReference>
<dbReference type="Proteomes" id="UP001148614">
    <property type="component" value="Unassembled WGS sequence"/>
</dbReference>
<evidence type="ECO:0000313" key="4">
    <source>
        <dbReference type="EMBL" id="KAJ3571288.1"/>
    </source>
</evidence>
<evidence type="ECO:0000256" key="2">
    <source>
        <dbReference type="SAM" id="MobiDB-lite"/>
    </source>
</evidence>
<keyword evidence="1" id="KW-0344">Guanine-nucleotide releasing factor</keyword>
<dbReference type="GO" id="GO:0005085">
    <property type="term" value="F:guanyl-nucleotide exchange factor activity"/>
    <property type="evidence" value="ECO:0007669"/>
    <property type="project" value="UniProtKB-KW"/>
</dbReference>
<dbReference type="PROSITE" id="PS50212">
    <property type="entry name" value="RASGEF_NTER"/>
    <property type="match status" value="1"/>
</dbReference>
<proteinExistence type="predicted"/>
<feature type="compositionally biased region" description="Basic and acidic residues" evidence="2">
    <location>
        <begin position="91"/>
        <end position="102"/>
    </location>
</feature>
<gene>
    <name evidence="4" type="ORF">NPX13_g5433</name>
</gene>
<organism evidence="4 5">
    <name type="scientific">Xylaria arbuscula</name>
    <dbReference type="NCBI Taxonomy" id="114810"/>
    <lineage>
        <taxon>Eukaryota</taxon>
        <taxon>Fungi</taxon>
        <taxon>Dikarya</taxon>
        <taxon>Ascomycota</taxon>
        <taxon>Pezizomycotina</taxon>
        <taxon>Sordariomycetes</taxon>
        <taxon>Xylariomycetidae</taxon>
        <taxon>Xylariales</taxon>
        <taxon>Xylariaceae</taxon>
        <taxon>Xylaria</taxon>
    </lineage>
</organism>
<evidence type="ECO:0000259" key="3">
    <source>
        <dbReference type="PROSITE" id="PS50212"/>
    </source>
</evidence>
<feature type="domain" description="N-terminal Ras-GEF" evidence="3">
    <location>
        <begin position="154"/>
        <end position="205"/>
    </location>
</feature>
<dbReference type="EMBL" id="JANPWZ010000856">
    <property type="protein sequence ID" value="KAJ3571288.1"/>
    <property type="molecule type" value="Genomic_DNA"/>
</dbReference>
<evidence type="ECO:0000313" key="5">
    <source>
        <dbReference type="Proteomes" id="UP001148614"/>
    </source>
</evidence>
<dbReference type="AlphaFoldDB" id="A0A9W8TL08"/>